<reference evidence="6" key="1">
    <citation type="submission" date="2009-12" db="EMBL/GenBank/DDBJ databases">
        <title>The Genome Sequence of Anolis carolinensis (Green Anole Lizard).</title>
        <authorList>
            <consortium name="The Genome Sequencing Platform"/>
            <person name="Di Palma F."/>
            <person name="Alfoldi J."/>
            <person name="Heiman D."/>
            <person name="Young S."/>
            <person name="Grabherr M."/>
            <person name="Johnson J."/>
            <person name="Lander E.S."/>
            <person name="Lindblad-Toh K."/>
        </authorList>
    </citation>
    <scope>NUCLEOTIDE SEQUENCE [LARGE SCALE GENOMIC DNA]</scope>
    <source>
        <strain evidence="6">JBL SC #1</strain>
    </source>
</reference>
<gene>
    <name evidence="6" type="primary">LOC100557849</name>
</gene>
<comment type="similarity">
    <text evidence="1">Belongs to the 'GDXG' lipolytic enzyme family.</text>
</comment>
<dbReference type="GO" id="GO:0052689">
    <property type="term" value="F:carboxylic ester hydrolase activity"/>
    <property type="evidence" value="ECO:0007669"/>
    <property type="project" value="InterPro"/>
</dbReference>
<evidence type="ECO:0000256" key="4">
    <source>
        <dbReference type="SAM" id="Phobius"/>
    </source>
</evidence>
<dbReference type="ESTHER" id="anoca-h9gr08">
    <property type="family name" value="Arylacetamide_deacetylase"/>
</dbReference>
<dbReference type="KEGG" id="acs:100557849"/>
<keyword evidence="4" id="KW-0472">Membrane</keyword>
<accession>H9GR08</accession>
<evidence type="ECO:0000313" key="7">
    <source>
        <dbReference type="Proteomes" id="UP000001646"/>
    </source>
</evidence>
<dbReference type="AlphaFoldDB" id="H9GR08"/>
<evidence type="ECO:0000259" key="5">
    <source>
        <dbReference type="Pfam" id="PF07859"/>
    </source>
</evidence>
<dbReference type="Ensembl" id="ENSACAT00000022307.2">
    <property type="protein sequence ID" value="ENSACAP00000018514.2"/>
    <property type="gene ID" value="ENSACAG00000027190.2"/>
</dbReference>
<evidence type="ECO:0000256" key="3">
    <source>
        <dbReference type="PIRSR" id="PIRSR037251-1"/>
    </source>
</evidence>
<feature type="active site" evidence="3">
    <location>
        <position position="380"/>
    </location>
</feature>
<name>H9GR08_ANOCA</name>
<keyword evidence="4" id="KW-1133">Transmembrane helix</keyword>
<dbReference type="GO" id="GO:0016020">
    <property type="term" value="C:membrane"/>
    <property type="evidence" value="ECO:0007669"/>
    <property type="project" value="InterPro"/>
</dbReference>
<dbReference type="OrthoDB" id="408631at2759"/>
<sequence>MLLASLLWTLVSYLSVFVLVFLFVRGVCYDIARTHIPQGVPQSRIMRFTNFVTRALMLLGVILEKLGICHRYKIWRVIINGIPLKKSSKLTIKDLFFDEIPVRVYWPKTSSAGNRRGVVLIHGGVGLFGSIQAYERVSRYIARKSDSVVVSVEFCLAPEHLFPAPVLDCCTATTHFLKNATKYGVDPNRIVVCGDSSGGTFAAAVSQHLATKKDLPKLRAQILLYPFLQVMDFNLPSYQQNHSVPPLFKKRAIKLGITYLTGKHLNVDGCMRNAHVPPDMWVKYRQWINPDYIPDEFKARGYVPMEPDPFNQEVYEQFKEAGNIMFAPLVAEDDMIRQLPETFLVTCEYDVLRDDGLLYKKRLEDNGVPVTWHHIKDGFHGIMFFIDYGPLETPSARSGFKRLIHFLEGL</sequence>
<reference evidence="6" key="2">
    <citation type="submission" date="2025-08" db="UniProtKB">
        <authorList>
            <consortium name="Ensembl"/>
        </authorList>
    </citation>
    <scope>IDENTIFICATION</scope>
</reference>
<dbReference type="eggNOG" id="KOG1515">
    <property type="taxonomic scope" value="Eukaryota"/>
</dbReference>
<evidence type="ECO:0000313" key="6">
    <source>
        <dbReference type="Ensembl" id="ENSACAP00000018514.2"/>
    </source>
</evidence>
<dbReference type="GeneID" id="100557849"/>
<feature type="transmembrane region" description="Helical" evidence="4">
    <location>
        <begin position="6"/>
        <end position="24"/>
    </location>
</feature>
<dbReference type="InterPro" id="IPR013094">
    <property type="entry name" value="AB_hydrolase_3"/>
</dbReference>
<keyword evidence="7" id="KW-1185">Reference proteome</keyword>
<feature type="active site" evidence="3">
    <location>
        <position position="196"/>
    </location>
</feature>
<evidence type="ECO:0000256" key="1">
    <source>
        <dbReference type="ARBA" id="ARBA00010515"/>
    </source>
</evidence>
<dbReference type="Gene3D" id="3.40.50.1820">
    <property type="entry name" value="alpha/beta hydrolase"/>
    <property type="match status" value="1"/>
</dbReference>
<dbReference type="InterPro" id="IPR050300">
    <property type="entry name" value="GDXG_lipolytic_enzyme"/>
</dbReference>
<dbReference type="SUPFAM" id="SSF53474">
    <property type="entry name" value="alpha/beta-Hydrolases"/>
    <property type="match status" value="1"/>
</dbReference>
<keyword evidence="2" id="KW-0378">Hydrolase</keyword>
<dbReference type="InParanoid" id="H9GR08"/>
<dbReference type="Pfam" id="PF07859">
    <property type="entry name" value="Abhydrolase_3"/>
    <property type="match status" value="2"/>
</dbReference>
<dbReference type="InterPro" id="IPR017157">
    <property type="entry name" value="Arylacetamide_deacetylase"/>
</dbReference>
<dbReference type="HOGENOM" id="CLU_012494_12_2_1"/>
<dbReference type="PANTHER" id="PTHR48081">
    <property type="entry name" value="AB HYDROLASE SUPERFAMILY PROTEIN C4A8.06C"/>
    <property type="match status" value="1"/>
</dbReference>
<proteinExistence type="inferred from homology"/>
<dbReference type="RefSeq" id="XP_003229227.2">
    <property type="nucleotide sequence ID" value="XM_003229179.4"/>
</dbReference>
<dbReference type="PIRSF" id="PIRSF037251">
    <property type="entry name" value="Arylacetamide_deacetylase"/>
    <property type="match status" value="1"/>
</dbReference>
<dbReference type="GeneTree" id="ENSGT00940000163565"/>
<feature type="domain" description="Alpha/beta hydrolase fold-3" evidence="5">
    <location>
        <begin position="118"/>
        <end position="259"/>
    </location>
</feature>
<dbReference type="PANTHER" id="PTHR48081:SF32">
    <property type="entry name" value="ALPHA_BETA HYDROLASE FOLD-3 DOMAIN-CONTAINING PROTEIN"/>
    <property type="match status" value="1"/>
</dbReference>
<dbReference type="STRING" id="28377.ENSACAP00000018514"/>
<reference evidence="6" key="3">
    <citation type="submission" date="2025-09" db="UniProtKB">
        <authorList>
            <consortium name="Ensembl"/>
        </authorList>
    </citation>
    <scope>IDENTIFICATION</scope>
</reference>
<keyword evidence="4" id="KW-0812">Transmembrane</keyword>
<dbReference type="InterPro" id="IPR029058">
    <property type="entry name" value="AB_hydrolase_fold"/>
</dbReference>
<dbReference type="Proteomes" id="UP000001646">
    <property type="component" value="Unplaced"/>
</dbReference>
<protein>
    <recommendedName>
        <fullName evidence="5">Alpha/beta hydrolase fold-3 domain-containing protein</fullName>
    </recommendedName>
</protein>
<evidence type="ECO:0000256" key="2">
    <source>
        <dbReference type="ARBA" id="ARBA00022801"/>
    </source>
</evidence>
<feature type="active site" evidence="3">
    <location>
        <position position="350"/>
    </location>
</feature>
<feature type="domain" description="Alpha/beta hydrolase fold-3" evidence="5">
    <location>
        <begin position="318"/>
        <end position="383"/>
    </location>
</feature>
<organism evidence="6 7">
    <name type="scientific">Anolis carolinensis</name>
    <name type="common">Green anole</name>
    <name type="synonym">American chameleon</name>
    <dbReference type="NCBI Taxonomy" id="28377"/>
    <lineage>
        <taxon>Eukaryota</taxon>
        <taxon>Metazoa</taxon>
        <taxon>Chordata</taxon>
        <taxon>Craniata</taxon>
        <taxon>Vertebrata</taxon>
        <taxon>Euteleostomi</taxon>
        <taxon>Lepidosauria</taxon>
        <taxon>Squamata</taxon>
        <taxon>Bifurcata</taxon>
        <taxon>Unidentata</taxon>
        <taxon>Episquamata</taxon>
        <taxon>Toxicofera</taxon>
        <taxon>Iguania</taxon>
        <taxon>Dactyloidae</taxon>
        <taxon>Anolis</taxon>
    </lineage>
</organism>